<dbReference type="CDD" id="cd00833">
    <property type="entry name" value="PKS"/>
    <property type="match status" value="1"/>
</dbReference>
<proteinExistence type="predicted"/>
<accession>L7IVX6</accession>
<sequence>MAPKSTINEPIAVIGIGCRFPGASSLHKLQEALSAPSDLSQTIPDDRFHVDGFYHPNAQHHASTNVRKSYFLDVNVRKFDHNFFNITAVEAAAMDPQQRLLLETVYEALENASVSDKQLKGSDTGVYVGLMCGDYENILMRDIDCAPRYQVKATGVGRSIMANRISYTWDLHGPSMTIDTACSSSLVALHQAVQALRLGESRLAIVGGSNLLLGPEWYITESNLNMLSPNGISRMWDAGVDGYARGEGVAAVISSA</sequence>
<dbReference type="GO" id="GO:0006633">
    <property type="term" value="P:fatty acid biosynthetic process"/>
    <property type="evidence" value="ECO:0007669"/>
    <property type="project" value="InterPro"/>
</dbReference>
<dbReference type="AlphaFoldDB" id="L7IVX6"/>
<dbReference type="GO" id="GO:0004315">
    <property type="term" value="F:3-oxoacyl-[acyl-carrier-protein] synthase activity"/>
    <property type="evidence" value="ECO:0007669"/>
    <property type="project" value="InterPro"/>
</dbReference>
<dbReference type="SMART" id="SM00825">
    <property type="entry name" value="PKS_KS"/>
    <property type="match status" value="1"/>
</dbReference>
<keyword evidence="3" id="KW-0808">Transferase</keyword>
<dbReference type="InterPro" id="IPR014030">
    <property type="entry name" value="Ketoacyl_synth_N"/>
</dbReference>
<dbReference type="InterPro" id="IPR050091">
    <property type="entry name" value="PKS_NRPS_Biosynth_Enz"/>
</dbReference>
<evidence type="ECO:0000256" key="3">
    <source>
        <dbReference type="ARBA" id="ARBA00022679"/>
    </source>
</evidence>
<dbReference type="Pfam" id="PF00109">
    <property type="entry name" value="ketoacyl-synt"/>
    <property type="match status" value="1"/>
</dbReference>
<dbReference type="Gene3D" id="3.40.47.10">
    <property type="match status" value="1"/>
</dbReference>
<reference evidence="5" key="1">
    <citation type="journal article" date="2012" name="PLoS Genet.">
        <title>Comparative analysis of the genomes of two field isolates of the rice blast fungus Magnaporthe oryzae.</title>
        <authorList>
            <person name="Xue M."/>
            <person name="Yang J."/>
            <person name="Li Z."/>
            <person name="Hu S."/>
            <person name="Yao N."/>
            <person name="Dean R.A."/>
            <person name="Zhao W."/>
            <person name="Shen M."/>
            <person name="Zhang H."/>
            <person name="Li C."/>
            <person name="Liu L."/>
            <person name="Cao L."/>
            <person name="Xu X."/>
            <person name="Xing Y."/>
            <person name="Hsiang T."/>
            <person name="Zhang Z."/>
            <person name="Xu J.R."/>
            <person name="Peng Y.L."/>
        </authorList>
    </citation>
    <scope>NUCLEOTIDE SEQUENCE [LARGE SCALE GENOMIC DNA]</scope>
    <source>
        <strain evidence="5">P131</strain>
    </source>
</reference>
<dbReference type="PANTHER" id="PTHR43775">
    <property type="entry name" value="FATTY ACID SYNTHASE"/>
    <property type="match status" value="1"/>
</dbReference>
<dbReference type="InterPro" id="IPR016039">
    <property type="entry name" value="Thiolase-like"/>
</dbReference>
<feature type="domain" description="Ketosynthase family 3 (KS3)" evidence="4">
    <location>
        <begin position="8"/>
        <end position="256"/>
    </location>
</feature>
<dbReference type="GO" id="GO:0004312">
    <property type="term" value="F:fatty acid synthase activity"/>
    <property type="evidence" value="ECO:0007669"/>
    <property type="project" value="TreeGrafter"/>
</dbReference>
<dbReference type="GO" id="GO:0044550">
    <property type="term" value="P:secondary metabolite biosynthetic process"/>
    <property type="evidence" value="ECO:0007669"/>
    <property type="project" value="TreeGrafter"/>
</dbReference>
<name>L7IVX6_PYRO1</name>
<dbReference type="InterPro" id="IPR020841">
    <property type="entry name" value="PKS_Beta-ketoAc_synthase_dom"/>
</dbReference>
<dbReference type="InterPro" id="IPR018201">
    <property type="entry name" value="Ketoacyl_synth_AS"/>
</dbReference>
<protein>
    <recommendedName>
        <fullName evidence="4">Ketosynthase family 3 (KS3) domain-containing protein</fullName>
    </recommendedName>
</protein>
<evidence type="ECO:0000313" key="5">
    <source>
        <dbReference type="EMBL" id="ELQ60048.1"/>
    </source>
</evidence>
<dbReference type="PROSITE" id="PS52004">
    <property type="entry name" value="KS3_2"/>
    <property type="match status" value="1"/>
</dbReference>
<dbReference type="PROSITE" id="PS00606">
    <property type="entry name" value="KS3_1"/>
    <property type="match status" value="1"/>
</dbReference>
<dbReference type="EMBL" id="JH794071">
    <property type="protein sequence ID" value="ELQ60048.1"/>
    <property type="molecule type" value="Genomic_DNA"/>
</dbReference>
<evidence type="ECO:0000256" key="1">
    <source>
        <dbReference type="ARBA" id="ARBA00022450"/>
    </source>
</evidence>
<evidence type="ECO:0000256" key="2">
    <source>
        <dbReference type="ARBA" id="ARBA00022553"/>
    </source>
</evidence>
<organism>
    <name type="scientific">Pyricularia oryzae (strain P131)</name>
    <name type="common">Rice blast fungus</name>
    <name type="synonym">Magnaporthe oryzae</name>
    <dbReference type="NCBI Taxonomy" id="1143193"/>
    <lineage>
        <taxon>Eukaryota</taxon>
        <taxon>Fungi</taxon>
        <taxon>Dikarya</taxon>
        <taxon>Ascomycota</taxon>
        <taxon>Pezizomycotina</taxon>
        <taxon>Sordariomycetes</taxon>
        <taxon>Sordariomycetidae</taxon>
        <taxon>Magnaporthales</taxon>
        <taxon>Pyriculariaceae</taxon>
        <taxon>Pyricularia</taxon>
    </lineage>
</organism>
<keyword evidence="2" id="KW-0597">Phosphoprotein</keyword>
<dbReference type="PANTHER" id="PTHR43775:SF20">
    <property type="entry name" value="HYBRID PKS-NRPS SYNTHETASE APDA"/>
    <property type="match status" value="1"/>
</dbReference>
<gene>
    <name evidence="5" type="ORF">OOW_P131scaffold01317g1</name>
</gene>
<keyword evidence="1" id="KW-0596">Phosphopantetheine</keyword>
<evidence type="ECO:0000259" key="4">
    <source>
        <dbReference type="PROSITE" id="PS52004"/>
    </source>
</evidence>
<dbReference type="SUPFAM" id="SSF53901">
    <property type="entry name" value="Thiolase-like"/>
    <property type="match status" value="1"/>
</dbReference>